<protein>
    <submittedName>
        <fullName evidence="1">Uncharacterized protein</fullName>
    </submittedName>
</protein>
<name>A0ACB8QAV1_9AGAM</name>
<reference evidence="1" key="1">
    <citation type="submission" date="2021-02" db="EMBL/GenBank/DDBJ databases">
        <authorList>
            <consortium name="DOE Joint Genome Institute"/>
            <person name="Ahrendt S."/>
            <person name="Looney B.P."/>
            <person name="Miyauchi S."/>
            <person name="Morin E."/>
            <person name="Drula E."/>
            <person name="Courty P.E."/>
            <person name="Chicoki N."/>
            <person name="Fauchery L."/>
            <person name="Kohler A."/>
            <person name="Kuo A."/>
            <person name="Labutti K."/>
            <person name="Pangilinan J."/>
            <person name="Lipzen A."/>
            <person name="Riley R."/>
            <person name="Andreopoulos W."/>
            <person name="He G."/>
            <person name="Johnson J."/>
            <person name="Barry K.W."/>
            <person name="Grigoriev I.V."/>
            <person name="Nagy L."/>
            <person name="Hibbett D."/>
            <person name="Henrissat B."/>
            <person name="Matheny P.B."/>
            <person name="Labbe J."/>
            <person name="Martin F."/>
        </authorList>
    </citation>
    <scope>NUCLEOTIDE SEQUENCE</scope>
    <source>
        <strain evidence="1">EC-137</strain>
    </source>
</reference>
<evidence type="ECO:0000313" key="2">
    <source>
        <dbReference type="Proteomes" id="UP000814128"/>
    </source>
</evidence>
<feature type="non-terminal residue" evidence="1">
    <location>
        <position position="84"/>
    </location>
</feature>
<dbReference type="EMBL" id="MU273722">
    <property type="protein sequence ID" value="KAI0028800.1"/>
    <property type="molecule type" value="Genomic_DNA"/>
</dbReference>
<accession>A0ACB8QAV1</accession>
<evidence type="ECO:0000313" key="1">
    <source>
        <dbReference type="EMBL" id="KAI0028800.1"/>
    </source>
</evidence>
<sequence length="84" mass="9315">MDSIFAIALGLGLRLILSVVSNHNPRVAGTLVGLWEGAVLYHFIDKFPRSPDPYVGLAVRLFVDFLVTTSFARLLIIILWTFLG</sequence>
<organism evidence="1 2">
    <name type="scientific">Vararia minispora EC-137</name>
    <dbReference type="NCBI Taxonomy" id="1314806"/>
    <lineage>
        <taxon>Eukaryota</taxon>
        <taxon>Fungi</taxon>
        <taxon>Dikarya</taxon>
        <taxon>Basidiomycota</taxon>
        <taxon>Agaricomycotina</taxon>
        <taxon>Agaricomycetes</taxon>
        <taxon>Russulales</taxon>
        <taxon>Lachnocladiaceae</taxon>
        <taxon>Vararia</taxon>
    </lineage>
</organism>
<comment type="caution">
    <text evidence="1">The sequence shown here is derived from an EMBL/GenBank/DDBJ whole genome shotgun (WGS) entry which is preliminary data.</text>
</comment>
<reference evidence="1" key="2">
    <citation type="journal article" date="2022" name="New Phytol.">
        <title>Evolutionary transition to the ectomycorrhizal habit in the genomes of a hyperdiverse lineage of mushroom-forming fungi.</title>
        <authorList>
            <person name="Looney B."/>
            <person name="Miyauchi S."/>
            <person name="Morin E."/>
            <person name="Drula E."/>
            <person name="Courty P.E."/>
            <person name="Kohler A."/>
            <person name="Kuo A."/>
            <person name="LaButti K."/>
            <person name="Pangilinan J."/>
            <person name="Lipzen A."/>
            <person name="Riley R."/>
            <person name="Andreopoulos W."/>
            <person name="He G."/>
            <person name="Johnson J."/>
            <person name="Nolan M."/>
            <person name="Tritt A."/>
            <person name="Barry K.W."/>
            <person name="Grigoriev I.V."/>
            <person name="Nagy L.G."/>
            <person name="Hibbett D."/>
            <person name="Henrissat B."/>
            <person name="Matheny P.B."/>
            <person name="Labbe J."/>
            <person name="Martin F.M."/>
        </authorList>
    </citation>
    <scope>NUCLEOTIDE SEQUENCE</scope>
    <source>
        <strain evidence="1">EC-137</strain>
    </source>
</reference>
<proteinExistence type="predicted"/>
<dbReference type="Proteomes" id="UP000814128">
    <property type="component" value="Unassembled WGS sequence"/>
</dbReference>
<gene>
    <name evidence="1" type="ORF">K488DRAFT_28624</name>
</gene>
<keyword evidence="2" id="KW-1185">Reference proteome</keyword>